<protein>
    <recommendedName>
        <fullName evidence="5">Pentatricopeptide repeat-containing protein</fullName>
    </recommendedName>
</protein>
<evidence type="ECO:0000256" key="1">
    <source>
        <dbReference type="ARBA" id="ARBA00022737"/>
    </source>
</evidence>
<dbReference type="PANTHER" id="PTHR46935:SF1">
    <property type="entry name" value="OS01G0674700 PROTEIN"/>
    <property type="match status" value="1"/>
</dbReference>
<keyword evidence="1" id="KW-0677">Repeat</keyword>
<dbReference type="PROSITE" id="PS51375">
    <property type="entry name" value="PPR"/>
    <property type="match status" value="3"/>
</dbReference>
<dbReference type="Gene3D" id="1.25.40.10">
    <property type="entry name" value="Tetratricopeptide repeat domain"/>
    <property type="match status" value="3"/>
</dbReference>
<dbReference type="SUPFAM" id="SSF48452">
    <property type="entry name" value="TPR-like"/>
    <property type="match status" value="1"/>
</dbReference>
<dbReference type="OrthoDB" id="1909155at2759"/>
<evidence type="ECO:0000313" key="4">
    <source>
        <dbReference type="Proteomes" id="UP001152561"/>
    </source>
</evidence>
<feature type="repeat" description="PPR" evidence="2">
    <location>
        <begin position="394"/>
        <end position="428"/>
    </location>
</feature>
<evidence type="ECO:0008006" key="5">
    <source>
        <dbReference type="Google" id="ProtNLM"/>
    </source>
</evidence>
<organism evidence="3 4">
    <name type="scientific">Anisodus acutangulus</name>
    <dbReference type="NCBI Taxonomy" id="402998"/>
    <lineage>
        <taxon>Eukaryota</taxon>
        <taxon>Viridiplantae</taxon>
        <taxon>Streptophyta</taxon>
        <taxon>Embryophyta</taxon>
        <taxon>Tracheophyta</taxon>
        <taxon>Spermatophyta</taxon>
        <taxon>Magnoliopsida</taxon>
        <taxon>eudicotyledons</taxon>
        <taxon>Gunneridae</taxon>
        <taxon>Pentapetalae</taxon>
        <taxon>asterids</taxon>
        <taxon>lamiids</taxon>
        <taxon>Solanales</taxon>
        <taxon>Solanaceae</taxon>
        <taxon>Solanoideae</taxon>
        <taxon>Hyoscyameae</taxon>
        <taxon>Anisodus</taxon>
    </lineage>
</organism>
<dbReference type="PANTHER" id="PTHR46935">
    <property type="entry name" value="OS01G0674700 PROTEIN"/>
    <property type="match status" value="1"/>
</dbReference>
<accession>A0A9Q1LWN2</accession>
<comment type="caution">
    <text evidence="3">The sequence shown here is derived from an EMBL/GenBank/DDBJ whole genome shotgun (WGS) entry which is preliminary data.</text>
</comment>
<name>A0A9Q1LWN2_9SOLA</name>
<dbReference type="Proteomes" id="UP001152561">
    <property type="component" value="Unassembled WGS sequence"/>
</dbReference>
<reference evidence="4" key="1">
    <citation type="journal article" date="2023" name="Proc. Natl. Acad. Sci. U.S.A.">
        <title>Genomic and structural basis for evolution of tropane alkaloid biosynthesis.</title>
        <authorList>
            <person name="Wanga Y.-J."/>
            <person name="Taina T."/>
            <person name="Yua J.-Y."/>
            <person name="Lia J."/>
            <person name="Xua B."/>
            <person name="Chenc J."/>
            <person name="D'Auriad J.C."/>
            <person name="Huanga J.-P."/>
            <person name="Huanga S.-X."/>
        </authorList>
    </citation>
    <scope>NUCLEOTIDE SEQUENCE [LARGE SCALE GENOMIC DNA]</scope>
    <source>
        <strain evidence="4">cv. KIB-2019</strain>
    </source>
</reference>
<proteinExistence type="predicted"/>
<dbReference type="InterPro" id="IPR044645">
    <property type="entry name" value="DG1/EMB2279-like"/>
</dbReference>
<dbReference type="Pfam" id="PF13812">
    <property type="entry name" value="PPR_3"/>
    <property type="match status" value="1"/>
</dbReference>
<keyword evidence="4" id="KW-1185">Reference proteome</keyword>
<evidence type="ECO:0000256" key="2">
    <source>
        <dbReference type="PROSITE-ProRule" id="PRU00708"/>
    </source>
</evidence>
<dbReference type="Pfam" id="PF01535">
    <property type="entry name" value="PPR"/>
    <property type="match status" value="2"/>
</dbReference>
<sequence length="686" mass="78990">MVAIILTKALFGASPYTDFNGAFSSNYLRCPCFSSRFSLSERPILVNSMGKKRVKKKKRILGAGIVACSLDYGIIDKEELEFNPSFDEYLKTMESVKEKKQKDSVNRKISEEKDKFDNVRRKRSEENGKFGKYEKEKCVESSYFVKLNEKYEGVGVVKEKGIGGKLEFRKVENQKRESISKERHVIDEMVSTEREAFKSMDGDAYDKPRVTKAEMEERIQKLAKCLNGADIDMPEWMFSQMMRSAQIKFSDHSILRIIQLLGRLGNWRRVLQVIEWLRSRERFKSHKLRVKVLNGKLMLMNPLIKFFCKIYLHGALDALGKARRPVEALNLFHAMQEHISLYPDLVAYRCIAVTLGQAGHMKELFDVIDTMRSPPKKKFKTNIIEKFDPRLEPDVVVYNAVLNACVRRKSWEGAFWVLQQLKLRDQQPSITTYGLVMEVMFECGKHNLVHDFFKKIQKSCVPNALTYKVLVNTLWKEGKTDEALLAVKDMEGRGIVGTASLYYDLARCLCSAGRCEEALMQMEKICKVATKPLVVTYTGLIQACVDSGDIQSGGYIFNHMHQFCSPNLITHNIMLKAYLDNGMFEEAKQMFFKLLDNGNSISSKLDGEDKVFPDVYTFNLMLDACAAGKKWGDLEFAYSHMLKYRYHFNAKRHIQIVLDSCRAGKVELLEATWKDLARADRFRQCH</sequence>
<dbReference type="GO" id="GO:0009658">
    <property type="term" value="P:chloroplast organization"/>
    <property type="evidence" value="ECO:0007669"/>
    <property type="project" value="InterPro"/>
</dbReference>
<dbReference type="Pfam" id="PF13041">
    <property type="entry name" value="PPR_2"/>
    <property type="match status" value="1"/>
</dbReference>
<gene>
    <name evidence="3" type="ORF">K7X08_017829</name>
</gene>
<dbReference type="InterPro" id="IPR002885">
    <property type="entry name" value="PPR_rpt"/>
</dbReference>
<dbReference type="GO" id="GO:0009507">
    <property type="term" value="C:chloroplast"/>
    <property type="evidence" value="ECO:0007669"/>
    <property type="project" value="TreeGrafter"/>
</dbReference>
<feature type="repeat" description="PPR" evidence="2">
    <location>
        <begin position="463"/>
        <end position="497"/>
    </location>
</feature>
<dbReference type="InterPro" id="IPR011990">
    <property type="entry name" value="TPR-like_helical_dom_sf"/>
</dbReference>
<dbReference type="AlphaFoldDB" id="A0A9Q1LWN2"/>
<dbReference type="EMBL" id="JAJAGQ010000013">
    <property type="protein sequence ID" value="KAJ8545246.1"/>
    <property type="molecule type" value="Genomic_DNA"/>
</dbReference>
<evidence type="ECO:0000313" key="3">
    <source>
        <dbReference type="EMBL" id="KAJ8545246.1"/>
    </source>
</evidence>
<dbReference type="NCBIfam" id="TIGR00756">
    <property type="entry name" value="PPR"/>
    <property type="match status" value="1"/>
</dbReference>
<feature type="repeat" description="PPR" evidence="2">
    <location>
        <begin position="567"/>
        <end position="601"/>
    </location>
</feature>